<evidence type="ECO:0000256" key="1">
    <source>
        <dbReference type="SAM" id="Phobius"/>
    </source>
</evidence>
<keyword evidence="3" id="KW-1185">Reference proteome</keyword>
<gene>
    <name evidence="2" type="ORF">AB0T83_13370</name>
</gene>
<dbReference type="Proteomes" id="UP001553161">
    <property type="component" value="Unassembled WGS sequence"/>
</dbReference>
<accession>A0ABV3L862</accession>
<keyword evidence="1" id="KW-0812">Transmembrane</keyword>
<dbReference type="EMBL" id="JBFBVU010000017">
    <property type="protein sequence ID" value="MEV8467764.1"/>
    <property type="molecule type" value="Genomic_DNA"/>
</dbReference>
<dbReference type="PROSITE" id="PS51257">
    <property type="entry name" value="PROKAR_LIPOPROTEIN"/>
    <property type="match status" value="1"/>
</dbReference>
<feature type="transmembrane region" description="Helical" evidence="1">
    <location>
        <begin position="34"/>
        <end position="56"/>
    </location>
</feature>
<proteinExistence type="predicted"/>
<keyword evidence="1" id="KW-0472">Membrane</keyword>
<protein>
    <submittedName>
        <fullName evidence="2">Uncharacterized protein</fullName>
    </submittedName>
</protein>
<reference evidence="2 3" key="1">
    <citation type="submission" date="2024-07" db="EMBL/GenBank/DDBJ databases">
        <authorList>
            <person name="Kang M."/>
        </authorList>
    </citation>
    <scope>NUCLEOTIDE SEQUENCE [LARGE SCALE GENOMIC DNA]</scope>
    <source>
        <strain evidence="2 3">DFM31</strain>
    </source>
</reference>
<name>A0ABV3L862_9RHOB</name>
<feature type="transmembrane region" description="Helical" evidence="1">
    <location>
        <begin position="5"/>
        <end position="22"/>
    </location>
</feature>
<evidence type="ECO:0000313" key="2">
    <source>
        <dbReference type="EMBL" id="MEV8467764.1"/>
    </source>
</evidence>
<evidence type="ECO:0000313" key="3">
    <source>
        <dbReference type="Proteomes" id="UP001553161"/>
    </source>
</evidence>
<sequence>MIGRVIGAALTVAACGGIWWAYENIDLLRGSFWWEYRYIILLSGAVLALSLLDSLLERIKALWSKIRR</sequence>
<keyword evidence="1" id="KW-1133">Transmembrane helix</keyword>
<organism evidence="2 3">
    <name type="scientific">Meridianimarinicoccus marinus</name>
    <dbReference type="NCBI Taxonomy" id="3231483"/>
    <lineage>
        <taxon>Bacteria</taxon>
        <taxon>Pseudomonadati</taxon>
        <taxon>Pseudomonadota</taxon>
        <taxon>Alphaproteobacteria</taxon>
        <taxon>Rhodobacterales</taxon>
        <taxon>Paracoccaceae</taxon>
        <taxon>Meridianimarinicoccus</taxon>
    </lineage>
</organism>
<dbReference type="RefSeq" id="WP_366193644.1">
    <property type="nucleotide sequence ID" value="NZ_JBFBVU010000017.1"/>
</dbReference>
<comment type="caution">
    <text evidence="2">The sequence shown here is derived from an EMBL/GenBank/DDBJ whole genome shotgun (WGS) entry which is preliminary data.</text>
</comment>